<dbReference type="InterPro" id="IPR010775">
    <property type="entry name" value="DUF1365"/>
</dbReference>
<evidence type="ECO:0000256" key="1">
    <source>
        <dbReference type="SAM" id="Phobius"/>
    </source>
</evidence>
<dbReference type="OrthoDB" id="3340520at2759"/>
<dbReference type="EMBL" id="KZ613941">
    <property type="protein sequence ID" value="PMD44802.1"/>
    <property type="molecule type" value="Genomic_DNA"/>
</dbReference>
<evidence type="ECO:0000313" key="3">
    <source>
        <dbReference type="Proteomes" id="UP000235786"/>
    </source>
</evidence>
<feature type="transmembrane region" description="Helical" evidence="1">
    <location>
        <begin position="15"/>
        <end position="39"/>
    </location>
</feature>
<keyword evidence="1" id="KW-1133">Transmembrane helix</keyword>
<sequence>MLHSHSHLGSSPLPLVPLAFVLFFGKGLDIVILFAFGIYQNWQSVQRFLNSYVNPTIVIDSAKTATALFVLLQLVRYILGLKRSASVSDDFPVKPIFFPCRTSHVRMFPTKHGFGYSYLLTGVPVGWKGSVGGMISEDDGKKHTPWYQRLLSLDPGGAWYTINGDDYLDRGHVVGGLQGKLKKYLEGQGIDPKQYAHAYLVTAARFLGYASNPLSVWYLYTSSRELSALILEVNNTFDERRIYFLKPNAQSSSCSDANNSELLKPRYTGTWAKDFYVSVFNTRAGSYSLAAHDPFFPYLSSPGTINSTVTLSSPEGKAKLIARVYSVDDAIDPATMSIWQKTRFLASWWWVGLATFPRTIQQAVIILFQKKLPWVFRPEPRGSTIARHADETELFVESLFRRYLRDLVENSDEKLRVRYIPAGLLDISEEVMSSSSAQLAGGEVNELEIRALTPIFYSLVVRYPDFLDGIVSEHQESSTISISSTAQLSKLEWESQVHFPLDFWERLSFKLIHALRKRPAPIVCLDEPKTSPASANTIQSEKEVRRAVGSSLDAFVLKHSGVAERKEYTSRTLKLVITDHIAFGWAEILVLELFIVRSVALWIVARAVF</sequence>
<dbReference type="AlphaFoldDB" id="A0A2J6S217"/>
<reference evidence="2 3" key="1">
    <citation type="submission" date="2016-04" db="EMBL/GenBank/DDBJ databases">
        <title>A degradative enzymes factory behind the ericoid mycorrhizal symbiosis.</title>
        <authorList>
            <consortium name="DOE Joint Genome Institute"/>
            <person name="Martino E."/>
            <person name="Morin E."/>
            <person name="Grelet G."/>
            <person name="Kuo A."/>
            <person name="Kohler A."/>
            <person name="Daghino S."/>
            <person name="Barry K."/>
            <person name="Choi C."/>
            <person name="Cichocki N."/>
            <person name="Clum A."/>
            <person name="Copeland A."/>
            <person name="Hainaut M."/>
            <person name="Haridas S."/>
            <person name="Labutti K."/>
            <person name="Lindquist E."/>
            <person name="Lipzen A."/>
            <person name="Khouja H.-R."/>
            <person name="Murat C."/>
            <person name="Ohm R."/>
            <person name="Olson A."/>
            <person name="Spatafora J."/>
            <person name="Veneault-Fourrey C."/>
            <person name="Henrissat B."/>
            <person name="Grigoriev I."/>
            <person name="Martin F."/>
            <person name="Perotto S."/>
        </authorList>
    </citation>
    <scope>NUCLEOTIDE SEQUENCE [LARGE SCALE GENOMIC DNA]</scope>
    <source>
        <strain evidence="2 3">F</strain>
    </source>
</reference>
<dbReference type="PANTHER" id="PTHR33973">
    <property type="entry name" value="OS07G0153300 PROTEIN"/>
    <property type="match status" value="1"/>
</dbReference>
<dbReference type="Pfam" id="PF07103">
    <property type="entry name" value="DUF1365"/>
    <property type="match status" value="1"/>
</dbReference>
<accession>A0A2J6S217</accession>
<organism evidence="2 3">
    <name type="scientific">Hyaloscypha variabilis (strain UAMH 11265 / GT02V1 / F)</name>
    <name type="common">Meliniomyces variabilis</name>
    <dbReference type="NCBI Taxonomy" id="1149755"/>
    <lineage>
        <taxon>Eukaryota</taxon>
        <taxon>Fungi</taxon>
        <taxon>Dikarya</taxon>
        <taxon>Ascomycota</taxon>
        <taxon>Pezizomycotina</taxon>
        <taxon>Leotiomycetes</taxon>
        <taxon>Helotiales</taxon>
        <taxon>Hyaloscyphaceae</taxon>
        <taxon>Hyaloscypha</taxon>
        <taxon>Hyaloscypha variabilis</taxon>
    </lineage>
</organism>
<name>A0A2J6S217_HYAVF</name>
<evidence type="ECO:0008006" key="4">
    <source>
        <dbReference type="Google" id="ProtNLM"/>
    </source>
</evidence>
<dbReference type="PANTHER" id="PTHR33973:SF4">
    <property type="entry name" value="OS07G0153300 PROTEIN"/>
    <property type="match status" value="1"/>
</dbReference>
<protein>
    <recommendedName>
        <fullName evidence="4">DUF1365-domain-containing protein</fullName>
    </recommendedName>
</protein>
<keyword evidence="1" id="KW-0472">Membrane</keyword>
<gene>
    <name evidence="2" type="ORF">L207DRAFT_563690</name>
</gene>
<evidence type="ECO:0000313" key="2">
    <source>
        <dbReference type="EMBL" id="PMD44802.1"/>
    </source>
</evidence>
<dbReference type="Proteomes" id="UP000235786">
    <property type="component" value="Unassembled WGS sequence"/>
</dbReference>
<keyword evidence="1" id="KW-0812">Transmembrane</keyword>
<proteinExistence type="predicted"/>
<keyword evidence="3" id="KW-1185">Reference proteome</keyword>